<evidence type="ECO:0000256" key="1">
    <source>
        <dbReference type="SAM" id="MobiDB-lite"/>
    </source>
</evidence>
<feature type="region of interest" description="Disordered" evidence="1">
    <location>
        <begin position="30"/>
        <end position="63"/>
    </location>
</feature>
<sequence length="297" mass="33929">MYEGPIDEKILFLGSIMMMLLAACSTHESSKEDHKSKSNQNNVQKAKKNESDQNDETSSTNTSKLSTKERLALAFCIDGVDQYTLTKNEILTGIYEYRLPTGKHNYKLVDFTLVKMKQPVKHAPKHMQFFTVYPDKSTYQALIGVNKDTVYVGRMQKGTLDYNDLLDKGKEASLEEVYKHNKDNKALPELISKMHISNALPDSANDKGNPLASNDLEKSGSVNTRYRNEVYQLISDFDEVELKKSGYLWDDVKMTDHNGNWIVNYRNKKGEILGTYRTKHGKIQKLDEKGNIVKEEK</sequence>
<reference evidence="2 3" key="1">
    <citation type="submission" date="2019-09" db="EMBL/GenBank/DDBJ databases">
        <title>FDA dAtabase for Regulatory Grade micrObial Sequences (FDA-ARGOS): Supporting development and validation of Infectious Disease Dx tests.</title>
        <authorList>
            <person name="Sciortino C."/>
            <person name="Tallon L."/>
            <person name="Sadzewicz L."/>
            <person name="Vavikolanu K."/>
            <person name="Mehta A."/>
            <person name="Aluvathingal J."/>
            <person name="Nadendla S."/>
            <person name="Nandy P."/>
            <person name="Geyer C."/>
            <person name="Yan Y."/>
            <person name="Sichtig H."/>
        </authorList>
    </citation>
    <scope>NUCLEOTIDE SEQUENCE [LARGE SCALE GENOMIC DNA]</scope>
    <source>
        <strain evidence="2 3">FDAARGOS_661</strain>
    </source>
</reference>
<accession>A0A6N0I4L5</accession>
<gene>
    <name evidence="2" type="ORF">FOB69_04640</name>
</gene>
<dbReference type="AlphaFoldDB" id="A0A6N0I4L5"/>
<evidence type="ECO:0000313" key="3">
    <source>
        <dbReference type="Proteomes" id="UP000509636"/>
    </source>
</evidence>
<organism evidence="2 3">
    <name type="scientific">Staphylococcus hominis</name>
    <dbReference type="NCBI Taxonomy" id="1290"/>
    <lineage>
        <taxon>Bacteria</taxon>
        <taxon>Bacillati</taxon>
        <taxon>Bacillota</taxon>
        <taxon>Bacilli</taxon>
        <taxon>Bacillales</taxon>
        <taxon>Staphylococcaceae</taxon>
        <taxon>Staphylococcus</taxon>
    </lineage>
</organism>
<proteinExistence type="predicted"/>
<protein>
    <submittedName>
        <fullName evidence="2">Uncharacterized protein</fullName>
    </submittedName>
</protein>
<dbReference type="EMBL" id="CP054550">
    <property type="protein sequence ID" value="QKQ29536.1"/>
    <property type="molecule type" value="Genomic_DNA"/>
</dbReference>
<name>A0A6N0I4L5_STAHO</name>
<dbReference type="Proteomes" id="UP000509636">
    <property type="component" value="Chromosome"/>
</dbReference>
<evidence type="ECO:0000313" key="2">
    <source>
        <dbReference type="EMBL" id="QKQ29536.1"/>
    </source>
</evidence>